<accession>A0A3L9Y712</accession>
<keyword evidence="3" id="KW-1185">Reference proteome</keyword>
<dbReference type="Proteomes" id="UP000281343">
    <property type="component" value="Unassembled WGS sequence"/>
</dbReference>
<evidence type="ECO:0000313" key="2">
    <source>
        <dbReference type="EMBL" id="RMA42103.1"/>
    </source>
</evidence>
<reference evidence="2 3" key="1">
    <citation type="submission" date="2018-10" db="EMBL/GenBank/DDBJ databases">
        <authorList>
            <person name="Jung H.S."/>
            <person name="Jeon C.O."/>
        </authorList>
    </citation>
    <scope>NUCLEOTIDE SEQUENCE [LARGE SCALE GENOMIC DNA]</scope>
    <source>
        <strain evidence="2 3">MA-7-27</strain>
    </source>
</reference>
<dbReference type="OrthoDB" id="9862840at2"/>
<name>A0A3L9Y712_9RHOB</name>
<dbReference type="AlphaFoldDB" id="A0A3L9Y712"/>
<evidence type="ECO:0000313" key="3">
    <source>
        <dbReference type="Proteomes" id="UP000281343"/>
    </source>
</evidence>
<comment type="caution">
    <text evidence="2">The sequence shown here is derived from an EMBL/GenBank/DDBJ whole genome shotgun (WGS) entry which is preliminary data.</text>
</comment>
<evidence type="ECO:0000256" key="1">
    <source>
        <dbReference type="SAM" id="SignalP"/>
    </source>
</evidence>
<dbReference type="EMBL" id="RCNT01000005">
    <property type="protein sequence ID" value="RMA42103.1"/>
    <property type="molecule type" value="Genomic_DNA"/>
</dbReference>
<proteinExistence type="predicted"/>
<feature type="chain" id="PRO_5017931056" evidence="1">
    <location>
        <begin position="21"/>
        <end position="180"/>
    </location>
</feature>
<gene>
    <name evidence="2" type="ORF">D9R08_11670</name>
</gene>
<sequence>MRRAAPMLGLALAVPVVALAQTTDARMASYLNGQSNDGSILFGYESDGCTATATMTQVYSDGAERTTRTPIDYADIRTDINELGTVDTLDIAQINLFLRDDAEPVMVDITLTTTEPETRASWTQQGATCSDTACTITLEHPARADAPSASLVVGGPMAGSRAEFVLDDIRALASRCAAPD</sequence>
<protein>
    <submittedName>
        <fullName evidence="2">Uncharacterized protein</fullName>
    </submittedName>
</protein>
<dbReference type="RefSeq" id="WP_121898212.1">
    <property type="nucleotide sequence ID" value="NZ_RCNT01000005.1"/>
</dbReference>
<feature type="signal peptide" evidence="1">
    <location>
        <begin position="1"/>
        <end position="20"/>
    </location>
</feature>
<keyword evidence="1" id="KW-0732">Signal</keyword>
<organism evidence="2 3">
    <name type="scientific">Rhodophyticola porphyridii</name>
    <dbReference type="NCBI Taxonomy" id="1852017"/>
    <lineage>
        <taxon>Bacteria</taxon>
        <taxon>Pseudomonadati</taxon>
        <taxon>Pseudomonadota</taxon>
        <taxon>Alphaproteobacteria</taxon>
        <taxon>Rhodobacterales</taxon>
        <taxon>Roseobacteraceae</taxon>
        <taxon>Rhodophyticola</taxon>
    </lineage>
</organism>